<dbReference type="Proteomes" id="UP001221757">
    <property type="component" value="Unassembled WGS sequence"/>
</dbReference>
<comment type="caution">
    <text evidence="1">The sequence shown here is derived from an EMBL/GenBank/DDBJ whole genome shotgun (WGS) entry which is preliminary data.</text>
</comment>
<organism evidence="1 2">
    <name type="scientific">Mycena rosella</name>
    <name type="common">Pink bonnet</name>
    <name type="synonym">Agaricus rosellus</name>
    <dbReference type="NCBI Taxonomy" id="1033263"/>
    <lineage>
        <taxon>Eukaryota</taxon>
        <taxon>Fungi</taxon>
        <taxon>Dikarya</taxon>
        <taxon>Basidiomycota</taxon>
        <taxon>Agaricomycotina</taxon>
        <taxon>Agaricomycetes</taxon>
        <taxon>Agaricomycetidae</taxon>
        <taxon>Agaricales</taxon>
        <taxon>Marasmiineae</taxon>
        <taxon>Mycenaceae</taxon>
        <taxon>Mycena</taxon>
    </lineage>
</organism>
<reference evidence="1" key="1">
    <citation type="submission" date="2023-03" db="EMBL/GenBank/DDBJ databases">
        <title>Massive genome expansion in bonnet fungi (Mycena s.s.) driven by repeated elements and novel gene families across ecological guilds.</title>
        <authorList>
            <consortium name="Lawrence Berkeley National Laboratory"/>
            <person name="Harder C.B."/>
            <person name="Miyauchi S."/>
            <person name="Viragh M."/>
            <person name="Kuo A."/>
            <person name="Thoen E."/>
            <person name="Andreopoulos B."/>
            <person name="Lu D."/>
            <person name="Skrede I."/>
            <person name="Drula E."/>
            <person name="Henrissat B."/>
            <person name="Morin E."/>
            <person name="Kohler A."/>
            <person name="Barry K."/>
            <person name="LaButti K."/>
            <person name="Morin E."/>
            <person name="Salamov A."/>
            <person name="Lipzen A."/>
            <person name="Mereny Z."/>
            <person name="Hegedus B."/>
            <person name="Baldrian P."/>
            <person name="Stursova M."/>
            <person name="Weitz H."/>
            <person name="Taylor A."/>
            <person name="Grigoriev I.V."/>
            <person name="Nagy L.G."/>
            <person name="Martin F."/>
            <person name="Kauserud H."/>
        </authorList>
    </citation>
    <scope>NUCLEOTIDE SEQUENCE</scope>
    <source>
        <strain evidence="1">CBHHK067</strain>
    </source>
</reference>
<gene>
    <name evidence="1" type="ORF">B0H17DRAFT_1193184</name>
</gene>
<evidence type="ECO:0000313" key="2">
    <source>
        <dbReference type="Proteomes" id="UP001221757"/>
    </source>
</evidence>
<dbReference type="AlphaFoldDB" id="A0AAD7M8F7"/>
<keyword evidence="2" id="KW-1185">Reference proteome</keyword>
<sequence length="331" mass="34522">MACTTTTLAGFPEELLERILAFVVVAPPTAHPRAPWHPSPNAASSETPIRTRTAALLVSRAFHRIALPLFYHTLVLHTPSQSRGLLAALGARPALTRCVRTLVLSDPSPADADLLVLVGSTLRALDVTLPPVLPAIDALALEHALARPLPALRALAIRKAAGTYLSQPAPRAVLCALADTVAAAPLLEETTTSFPLSADPALAPLVDALAAAPVLHTLRTPLPALWAPPLLGVSANPALKQICLAAGEDAPCPVRANSYSASYSASAKDGGAGKAYADLWRARPIVGTGLFLAAARKHAHLSELIRAGTPIIGWRGRAWTVGADAREVQTC</sequence>
<evidence type="ECO:0000313" key="1">
    <source>
        <dbReference type="EMBL" id="KAJ7705524.1"/>
    </source>
</evidence>
<dbReference type="EMBL" id="JARKIE010000008">
    <property type="protein sequence ID" value="KAJ7705524.1"/>
    <property type="molecule type" value="Genomic_DNA"/>
</dbReference>
<protein>
    <submittedName>
        <fullName evidence="1">Uncharacterized protein</fullName>
    </submittedName>
</protein>
<proteinExistence type="predicted"/>
<accession>A0AAD7M8F7</accession>
<name>A0AAD7M8F7_MYCRO</name>